<protein>
    <submittedName>
        <fullName evidence="2">Uncharacterized protein</fullName>
    </submittedName>
</protein>
<evidence type="ECO:0000256" key="1">
    <source>
        <dbReference type="SAM" id="MobiDB-lite"/>
    </source>
</evidence>
<proteinExistence type="predicted"/>
<feature type="compositionally biased region" description="Low complexity" evidence="1">
    <location>
        <begin position="140"/>
        <end position="149"/>
    </location>
</feature>
<feature type="region of interest" description="Disordered" evidence="1">
    <location>
        <begin position="73"/>
        <end position="149"/>
    </location>
</feature>
<evidence type="ECO:0000313" key="2">
    <source>
        <dbReference type="EMBL" id="RAK97667.1"/>
    </source>
</evidence>
<dbReference type="VEuPathDB" id="FungiDB:BO80DRAFT_467525"/>
<feature type="compositionally biased region" description="Pro residues" evidence="1">
    <location>
        <begin position="90"/>
        <end position="101"/>
    </location>
</feature>
<sequence>MDMEQAKWEGSCLYNSGDARSGRYLKMQPSIRYKEALFLLSFRIFVITTPERPLLSSPLHRAHITQKPSYYKKHYQSSTCAQAPSQPSSWPSPPQPPPQTPPSKTKPSTQPIPPTTTKPPSCSSPTTPSSPTSPTPPSPTVSSSTKPNC</sequence>
<reference evidence="2 3" key="1">
    <citation type="submission" date="2018-02" db="EMBL/GenBank/DDBJ databases">
        <title>The genomes of Aspergillus section Nigri reveals drivers in fungal speciation.</title>
        <authorList>
            <consortium name="DOE Joint Genome Institute"/>
            <person name="Vesth T.C."/>
            <person name="Nybo J."/>
            <person name="Theobald S."/>
            <person name="Brandl J."/>
            <person name="Frisvad J.C."/>
            <person name="Nielsen K.F."/>
            <person name="Lyhne E.K."/>
            <person name="Kogle M.E."/>
            <person name="Kuo A."/>
            <person name="Riley R."/>
            <person name="Clum A."/>
            <person name="Nolan M."/>
            <person name="Lipzen A."/>
            <person name="Salamov A."/>
            <person name="Henrissat B."/>
            <person name="Wiebenga A."/>
            <person name="De vries R.P."/>
            <person name="Grigoriev I.V."/>
            <person name="Mortensen U.H."/>
            <person name="Andersen M.R."/>
            <person name="Baker S.E."/>
        </authorList>
    </citation>
    <scope>NUCLEOTIDE SEQUENCE [LARGE SCALE GENOMIC DNA]</scope>
    <source>
        <strain evidence="2 3">CBS 121593</strain>
    </source>
</reference>
<keyword evidence="3" id="KW-1185">Reference proteome</keyword>
<feature type="compositionally biased region" description="Low complexity" evidence="1">
    <location>
        <begin position="118"/>
        <end position="130"/>
    </location>
</feature>
<dbReference type="EMBL" id="KZ824460">
    <property type="protein sequence ID" value="RAK97667.1"/>
    <property type="molecule type" value="Genomic_DNA"/>
</dbReference>
<dbReference type="AlphaFoldDB" id="A0A395GSI9"/>
<dbReference type="RefSeq" id="XP_025571995.1">
    <property type="nucleotide sequence ID" value="XM_025722864.1"/>
</dbReference>
<accession>A0A395GSI9</accession>
<gene>
    <name evidence="2" type="ORF">BO80DRAFT_467525</name>
</gene>
<dbReference type="Proteomes" id="UP000249402">
    <property type="component" value="Unassembled WGS sequence"/>
</dbReference>
<name>A0A395GSI9_9EURO</name>
<evidence type="ECO:0000313" key="3">
    <source>
        <dbReference type="Proteomes" id="UP000249402"/>
    </source>
</evidence>
<dbReference type="GeneID" id="37227729"/>
<organism evidence="2 3">
    <name type="scientific">Aspergillus ibericus CBS 121593</name>
    <dbReference type="NCBI Taxonomy" id="1448316"/>
    <lineage>
        <taxon>Eukaryota</taxon>
        <taxon>Fungi</taxon>
        <taxon>Dikarya</taxon>
        <taxon>Ascomycota</taxon>
        <taxon>Pezizomycotina</taxon>
        <taxon>Eurotiomycetes</taxon>
        <taxon>Eurotiomycetidae</taxon>
        <taxon>Eurotiales</taxon>
        <taxon>Aspergillaceae</taxon>
        <taxon>Aspergillus</taxon>
        <taxon>Aspergillus subgen. Circumdati</taxon>
    </lineage>
</organism>